<evidence type="ECO:0000256" key="2">
    <source>
        <dbReference type="ARBA" id="ARBA00022448"/>
    </source>
</evidence>
<feature type="transmembrane region" description="Helical" evidence="6">
    <location>
        <begin position="83"/>
        <end position="104"/>
    </location>
</feature>
<dbReference type="InterPro" id="IPR005829">
    <property type="entry name" value="Sugar_transporter_CS"/>
</dbReference>
<feature type="transmembrane region" description="Helical" evidence="6">
    <location>
        <begin position="321"/>
        <end position="341"/>
    </location>
</feature>
<evidence type="ECO:0000256" key="1">
    <source>
        <dbReference type="ARBA" id="ARBA00004141"/>
    </source>
</evidence>
<dbReference type="AlphaFoldDB" id="A0A8H3ZQZ6"/>
<feature type="transmembrane region" description="Helical" evidence="6">
    <location>
        <begin position="174"/>
        <end position="193"/>
    </location>
</feature>
<feature type="transmembrane region" description="Helical" evidence="6">
    <location>
        <begin position="205"/>
        <end position="224"/>
    </location>
</feature>
<feature type="transmembrane region" description="Helical" evidence="6">
    <location>
        <begin position="470"/>
        <end position="494"/>
    </location>
</feature>
<keyword evidence="5 6" id="KW-0472">Membrane</keyword>
<feature type="transmembrane region" description="Helical" evidence="6">
    <location>
        <begin position="282"/>
        <end position="301"/>
    </location>
</feature>
<dbReference type="GO" id="GO:0140115">
    <property type="term" value="P:export across plasma membrane"/>
    <property type="evidence" value="ECO:0007669"/>
    <property type="project" value="UniProtKB-ARBA"/>
</dbReference>
<evidence type="ECO:0000259" key="7">
    <source>
        <dbReference type="PROSITE" id="PS50850"/>
    </source>
</evidence>
<evidence type="ECO:0000256" key="6">
    <source>
        <dbReference type="SAM" id="Phobius"/>
    </source>
</evidence>
<evidence type="ECO:0000256" key="4">
    <source>
        <dbReference type="ARBA" id="ARBA00022989"/>
    </source>
</evidence>
<dbReference type="EMBL" id="WOWK01000017">
    <property type="protein sequence ID" value="KAF0328538.1"/>
    <property type="molecule type" value="Genomic_DNA"/>
</dbReference>
<accession>A0A8H3ZQZ6</accession>
<gene>
    <name evidence="8" type="ORF">GQ607_004334</name>
</gene>
<keyword evidence="9" id="KW-1185">Reference proteome</keyword>
<feature type="transmembrane region" description="Helical" evidence="6">
    <location>
        <begin position="49"/>
        <end position="71"/>
    </location>
</feature>
<evidence type="ECO:0000256" key="3">
    <source>
        <dbReference type="ARBA" id="ARBA00022692"/>
    </source>
</evidence>
<dbReference type="PROSITE" id="PS00216">
    <property type="entry name" value="SUGAR_TRANSPORT_1"/>
    <property type="match status" value="1"/>
</dbReference>
<dbReference type="PANTHER" id="PTHR23502">
    <property type="entry name" value="MAJOR FACILITATOR SUPERFAMILY"/>
    <property type="match status" value="1"/>
</dbReference>
<feature type="transmembrane region" description="Helical" evidence="6">
    <location>
        <begin position="405"/>
        <end position="431"/>
    </location>
</feature>
<dbReference type="InterPro" id="IPR036259">
    <property type="entry name" value="MFS_trans_sf"/>
</dbReference>
<keyword evidence="2" id="KW-0813">Transport</keyword>
<dbReference type="Gene3D" id="1.20.1250.20">
    <property type="entry name" value="MFS general substrate transporter like domains"/>
    <property type="match status" value="1"/>
</dbReference>
<keyword evidence="3 6" id="KW-0812">Transmembrane</keyword>
<protein>
    <submittedName>
        <fullName evidence="8">Major facilitator superfamily transporter</fullName>
    </submittedName>
</protein>
<organism evidence="8 9">
    <name type="scientific">Colletotrichum asianum</name>
    <dbReference type="NCBI Taxonomy" id="702518"/>
    <lineage>
        <taxon>Eukaryota</taxon>
        <taxon>Fungi</taxon>
        <taxon>Dikarya</taxon>
        <taxon>Ascomycota</taxon>
        <taxon>Pezizomycotina</taxon>
        <taxon>Sordariomycetes</taxon>
        <taxon>Hypocreomycetidae</taxon>
        <taxon>Glomerellales</taxon>
        <taxon>Glomerellaceae</taxon>
        <taxon>Colletotrichum</taxon>
        <taxon>Colletotrichum gloeosporioides species complex</taxon>
    </lineage>
</organism>
<name>A0A8H3ZQZ6_9PEZI</name>
<dbReference type="InterPro" id="IPR020846">
    <property type="entry name" value="MFS_dom"/>
</dbReference>
<sequence length="511" mass="55662">MKETNTSARPSLGEGCVEVISPSSTICVPDDAAPRESRCAGFSRTQRHWVVLLAALAAFVAPLSVFIYIPIIDTLSEELHVSIEFINITITSYLIVQGLVPALLSNIADHVGRRPVYLVSLFTFSVSCIGLALQRSYSELLIFRMIQSAGTSNLLSLGAMVVSDIAPAHSRGRYMSAMLTGVNLGPVVGPFVGGIMDDEIGWHQSFWLLLAFGATCWTCLFFFLPETCQNTVNDSIEMERKVSWPVSSALVPDNKAVAAPDTQALVPSTHAFLNPFRELKIIFRRLDALILAGNALVHLSFTCIQDSLAHLAMEKYKLNGLQAGLCYVPYGLAVFISAYAVGKIIDHDYTAVARSHGISISDFVGHNFASFPIERARLRTVWYLFPLLIASTVFYGWAVEYKINLALIMITQFICCLASTGISNTCLTLYMDLHPRNPGVASIAMNLVRSLAAAAGVAVVQLLVEEFGTGWTFTAYGATCLASVPMLLAVRAWGPTWREAVSRMGSGHRGY</sequence>
<feature type="transmembrane region" description="Helical" evidence="6">
    <location>
        <begin position="443"/>
        <end position="464"/>
    </location>
</feature>
<evidence type="ECO:0000313" key="8">
    <source>
        <dbReference type="EMBL" id="KAF0328538.1"/>
    </source>
</evidence>
<feature type="transmembrane region" description="Helical" evidence="6">
    <location>
        <begin position="381"/>
        <end position="399"/>
    </location>
</feature>
<comment type="subcellular location">
    <subcellularLocation>
        <location evidence="1">Membrane</location>
        <topology evidence="1">Multi-pass membrane protein</topology>
    </subcellularLocation>
</comment>
<dbReference type="PANTHER" id="PTHR23502:SF51">
    <property type="entry name" value="QUINIDINE RESISTANCE PROTEIN 1-RELATED"/>
    <property type="match status" value="1"/>
</dbReference>
<dbReference type="SUPFAM" id="SSF103473">
    <property type="entry name" value="MFS general substrate transporter"/>
    <property type="match status" value="1"/>
</dbReference>
<dbReference type="PROSITE" id="PS50850">
    <property type="entry name" value="MFS"/>
    <property type="match status" value="1"/>
</dbReference>
<dbReference type="GO" id="GO:0005886">
    <property type="term" value="C:plasma membrane"/>
    <property type="evidence" value="ECO:0007669"/>
    <property type="project" value="TreeGrafter"/>
</dbReference>
<reference evidence="8 9" key="1">
    <citation type="submission" date="2019-12" db="EMBL/GenBank/DDBJ databases">
        <title>A genome sequence resource for the geographically widespread anthracnose pathogen Colletotrichum asianum.</title>
        <authorList>
            <person name="Meng Y."/>
        </authorList>
    </citation>
    <scope>NUCLEOTIDE SEQUENCE [LARGE SCALE GENOMIC DNA]</scope>
    <source>
        <strain evidence="8 9">ICMP 18580</strain>
    </source>
</reference>
<keyword evidence="4 6" id="KW-1133">Transmembrane helix</keyword>
<evidence type="ECO:0000256" key="5">
    <source>
        <dbReference type="ARBA" id="ARBA00023136"/>
    </source>
</evidence>
<dbReference type="OrthoDB" id="440553at2759"/>
<comment type="caution">
    <text evidence="8">The sequence shown here is derived from an EMBL/GenBank/DDBJ whole genome shotgun (WGS) entry which is preliminary data.</text>
</comment>
<evidence type="ECO:0000313" key="9">
    <source>
        <dbReference type="Proteomes" id="UP000434172"/>
    </source>
</evidence>
<dbReference type="Pfam" id="PF07690">
    <property type="entry name" value="MFS_1"/>
    <property type="match status" value="1"/>
</dbReference>
<feature type="domain" description="Major facilitator superfamily (MFS) profile" evidence="7">
    <location>
        <begin position="50"/>
        <end position="495"/>
    </location>
</feature>
<dbReference type="Proteomes" id="UP000434172">
    <property type="component" value="Unassembled WGS sequence"/>
</dbReference>
<feature type="transmembrane region" description="Helical" evidence="6">
    <location>
        <begin position="116"/>
        <end position="134"/>
    </location>
</feature>
<proteinExistence type="predicted"/>
<dbReference type="GO" id="GO:0022857">
    <property type="term" value="F:transmembrane transporter activity"/>
    <property type="evidence" value="ECO:0007669"/>
    <property type="project" value="InterPro"/>
</dbReference>
<dbReference type="InterPro" id="IPR011701">
    <property type="entry name" value="MFS"/>
</dbReference>
<dbReference type="GO" id="GO:0042908">
    <property type="term" value="P:xenobiotic transport"/>
    <property type="evidence" value="ECO:0007669"/>
    <property type="project" value="UniProtKB-ARBA"/>
</dbReference>
<feature type="transmembrane region" description="Helical" evidence="6">
    <location>
        <begin position="140"/>
        <end position="162"/>
    </location>
</feature>